<feature type="transmembrane region" description="Helical" evidence="1">
    <location>
        <begin position="204"/>
        <end position="225"/>
    </location>
</feature>
<dbReference type="InterPro" id="IPR037185">
    <property type="entry name" value="EmrE-like"/>
</dbReference>
<evidence type="ECO:0000313" key="4">
    <source>
        <dbReference type="Proteomes" id="UP001152320"/>
    </source>
</evidence>
<keyword evidence="1" id="KW-0812">Transmembrane</keyword>
<organism evidence="3 4">
    <name type="scientific">Holothuria leucospilota</name>
    <name type="common">Black long sea cucumber</name>
    <name type="synonym">Mertensiothuria leucospilota</name>
    <dbReference type="NCBI Taxonomy" id="206669"/>
    <lineage>
        <taxon>Eukaryota</taxon>
        <taxon>Metazoa</taxon>
        <taxon>Echinodermata</taxon>
        <taxon>Eleutherozoa</taxon>
        <taxon>Echinozoa</taxon>
        <taxon>Holothuroidea</taxon>
        <taxon>Aspidochirotacea</taxon>
        <taxon>Aspidochirotida</taxon>
        <taxon>Holothuriidae</taxon>
        <taxon>Holothuria</taxon>
    </lineage>
</organism>
<feature type="domain" description="EamA" evidence="2">
    <location>
        <begin position="9"/>
        <end position="100"/>
    </location>
</feature>
<keyword evidence="4" id="KW-1185">Reference proteome</keyword>
<evidence type="ECO:0000313" key="3">
    <source>
        <dbReference type="EMBL" id="KAJ8022070.1"/>
    </source>
</evidence>
<feature type="transmembrane region" description="Helical" evidence="1">
    <location>
        <begin position="84"/>
        <end position="101"/>
    </location>
</feature>
<gene>
    <name evidence="3" type="ORF">HOLleu_39460</name>
</gene>
<evidence type="ECO:0000259" key="2">
    <source>
        <dbReference type="Pfam" id="PF00892"/>
    </source>
</evidence>
<evidence type="ECO:0000256" key="1">
    <source>
        <dbReference type="SAM" id="Phobius"/>
    </source>
</evidence>
<proteinExistence type="predicted"/>
<feature type="transmembrane region" description="Helical" evidence="1">
    <location>
        <begin position="179"/>
        <end position="197"/>
    </location>
</feature>
<feature type="transmembrane region" description="Helical" evidence="1">
    <location>
        <begin position="146"/>
        <end position="167"/>
    </location>
</feature>
<dbReference type="InterPro" id="IPR000620">
    <property type="entry name" value="EamA_dom"/>
</dbReference>
<keyword evidence="1" id="KW-1133">Transmembrane helix</keyword>
<feature type="transmembrane region" description="Helical" evidence="1">
    <location>
        <begin position="231"/>
        <end position="250"/>
    </location>
</feature>
<feature type="transmembrane region" description="Helical" evidence="1">
    <location>
        <begin position="113"/>
        <end position="134"/>
    </location>
</feature>
<dbReference type="PANTHER" id="PTHR22911">
    <property type="entry name" value="ACYL-MALONYL CONDENSING ENZYME-RELATED"/>
    <property type="match status" value="1"/>
</dbReference>
<dbReference type="EMBL" id="JAIZAY010000021">
    <property type="protein sequence ID" value="KAJ8022070.1"/>
    <property type="molecule type" value="Genomic_DNA"/>
</dbReference>
<keyword evidence="1" id="KW-0472">Membrane</keyword>
<comment type="caution">
    <text evidence="3">The sequence shown here is derived from an EMBL/GenBank/DDBJ whole genome shotgun (WGS) entry which is preliminary data.</text>
</comment>
<dbReference type="OrthoDB" id="306876at2759"/>
<dbReference type="Proteomes" id="UP001152320">
    <property type="component" value="Chromosome 21"/>
</dbReference>
<dbReference type="SUPFAM" id="SSF103481">
    <property type="entry name" value="Multidrug resistance efflux transporter EmrE"/>
    <property type="match status" value="1"/>
</dbReference>
<dbReference type="Pfam" id="PF00892">
    <property type="entry name" value="EamA"/>
    <property type="match status" value="1"/>
</dbReference>
<accession>A0A9Q1BCZ2</accession>
<protein>
    <recommendedName>
        <fullName evidence="2">EamA domain-containing protein</fullName>
    </recommendedName>
</protein>
<sequence>MVTFYNQAVLLIFVICLPWNESMTYDWYDLLLNLLFGLGDTLGKSALMIALSLISAGDVSAISLNKPIPASIIACILLGESFDVFDGVLVVINCVGLVLIAESANGISKDSSNVYGVLCAFVALASFVFIYFVARVLARKGKANPSLLSFMAGWIGVALSSVYLALTNAWHFPGKLDDVLMFLGLGCSTIIHFYSLTKALLTENMMFVASGMSVTIPITYIYDALFTQHKLAWQNIVGALLTVSSTLLLFTKTSCKEE</sequence>
<name>A0A9Q1BCZ2_HOLLE</name>
<reference evidence="3" key="1">
    <citation type="submission" date="2021-10" db="EMBL/GenBank/DDBJ databases">
        <title>Tropical sea cucumber genome reveals ecological adaptation and Cuvierian tubules defense mechanism.</title>
        <authorList>
            <person name="Chen T."/>
        </authorList>
    </citation>
    <scope>NUCLEOTIDE SEQUENCE</scope>
    <source>
        <strain evidence="3">Nanhai2018</strain>
        <tissue evidence="3">Muscle</tissue>
    </source>
</reference>
<dbReference type="AlphaFoldDB" id="A0A9Q1BCZ2"/>
<dbReference type="GO" id="GO:0016020">
    <property type="term" value="C:membrane"/>
    <property type="evidence" value="ECO:0007669"/>
    <property type="project" value="InterPro"/>
</dbReference>